<dbReference type="Proteomes" id="UP000192067">
    <property type="component" value="Chromosome"/>
</dbReference>
<organism evidence="2 3">
    <name type="scientific">Lactococcus lactis subsp. lactis</name>
    <name type="common">Streptococcus lactis</name>
    <dbReference type="NCBI Taxonomy" id="1360"/>
    <lineage>
        <taxon>Bacteria</taxon>
        <taxon>Bacillati</taxon>
        <taxon>Bacillota</taxon>
        <taxon>Bacilli</taxon>
        <taxon>Lactobacillales</taxon>
        <taxon>Streptococcaceae</taxon>
        <taxon>Lactococcus</taxon>
    </lineage>
</organism>
<evidence type="ECO:0000313" key="4">
    <source>
        <dbReference type="Proteomes" id="UP000192067"/>
    </source>
</evidence>
<evidence type="ECO:0000313" key="3">
    <source>
        <dbReference type="Proteomes" id="UP000053058"/>
    </source>
</evidence>
<dbReference type="EMBL" id="LKLN01000021">
    <property type="protein sequence ID" value="KSU06705.1"/>
    <property type="molecule type" value="Genomic_DNA"/>
</dbReference>
<protein>
    <submittedName>
        <fullName evidence="1">Phage protein</fullName>
    </submittedName>
</protein>
<sequence length="67" mass="7702">MDLNQIKIVDGKLFLDDTEVKGIQKINLQKGIDIYKTSLKIEMIVGSPLDELEPKNRKYEVILRKGD</sequence>
<name>A0A0V8BCR8_LACLL</name>
<dbReference type="EMBL" id="CP015904">
    <property type="protein sequence ID" value="ARE13877.1"/>
    <property type="molecule type" value="Genomic_DNA"/>
</dbReference>
<accession>A0A0V8BCR8</accession>
<evidence type="ECO:0000313" key="1">
    <source>
        <dbReference type="EMBL" id="ARE13877.1"/>
    </source>
</evidence>
<gene>
    <name evidence="2" type="ORF">KF282_0862</name>
    <name evidence="1" type="ORF">LLUC11_1548</name>
</gene>
<dbReference type="RefSeq" id="WP_017865020.1">
    <property type="nucleotide sequence ID" value="NZ_CP015903.2"/>
</dbReference>
<proteinExistence type="predicted"/>
<dbReference type="Proteomes" id="UP000053058">
    <property type="component" value="Unassembled WGS sequence"/>
</dbReference>
<reference evidence="1 4" key="2">
    <citation type="journal article" date="2017" name="BMC Genomics">
        <title>Comparative and functional genomics of the Lactococcus lactis taxon; insights into evolution and niche adaptation.</title>
        <authorList>
            <person name="Kelleher P."/>
            <person name="Bottacini F."/>
            <person name="Mahony J."/>
            <person name="Kilcawley K.N."/>
            <person name="van Sinderen D."/>
        </authorList>
    </citation>
    <scope>NUCLEOTIDE SEQUENCE [LARGE SCALE GENOMIC DNA]</scope>
    <source>
        <strain evidence="1 4">UC11</strain>
    </source>
</reference>
<reference evidence="3" key="1">
    <citation type="submission" date="2015-10" db="EMBL/GenBank/DDBJ databases">
        <title>Draft Genome Sequences of 11 Lactococcus lactis subspecies cremoris strains.</title>
        <authorList>
            <person name="Wels M."/>
            <person name="Backus L."/>
            <person name="Boekhorst J."/>
            <person name="Dijkstra A."/>
            <person name="Beerthuizen M."/>
            <person name="Kelly W."/>
            <person name="Siezen R."/>
            <person name="Bachmann H."/>
            <person name="Van Hijum S."/>
        </authorList>
    </citation>
    <scope>NUCLEOTIDE SEQUENCE [LARGE SCALE GENOMIC DNA]</scope>
    <source>
        <strain evidence="3">KF282</strain>
    </source>
</reference>
<reference evidence="2" key="3">
    <citation type="journal article" date="2017" name="Genome Announc.">
        <title>Draft Genome Sequences of 24 Lactococcus lactis Strains.</title>
        <authorList>
            <person name="Backus L."/>
            <person name="Wels M."/>
            <person name="Boekhorst J."/>
            <person name="Dijkstra A.R."/>
            <person name="Beerthuyzen M."/>
            <person name="Kelly W.J."/>
            <person name="Siezen R.J."/>
            <person name="van Hijum S.A."/>
            <person name="Bachmann H."/>
        </authorList>
    </citation>
    <scope>NUCLEOTIDE SEQUENCE</scope>
    <source>
        <strain evidence="2">KF282</strain>
    </source>
</reference>
<dbReference type="PATRIC" id="fig|1360.103.peg.398"/>
<evidence type="ECO:0000313" key="2">
    <source>
        <dbReference type="EMBL" id="KSU06705.1"/>
    </source>
</evidence>
<dbReference type="AlphaFoldDB" id="A0A0V8BCR8"/>